<dbReference type="EMBL" id="BMHK01000031">
    <property type="protein sequence ID" value="GGC11798.1"/>
    <property type="molecule type" value="Genomic_DNA"/>
</dbReference>
<keyword evidence="3" id="KW-1185">Reference proteome</keyword>
<comment type="caution">
    <text evidence="2">The sequence shown here is derived from an EMBL/GenBank/DDBJ whole genome shotgun (WGS) entry which is preliminary data.</text>
</comment>
<protein>
    <recommendedName>
        <fullName evidence="4">DUF4383 domain-containing protein</fullName>
    </recommendedName>
</protein>
<accession>A0A916X5S6</accession>
<dbReference type="Pfam" id="PF14325">
    <property type="entry name" value="DUF4383"/>
    <property type="match status" value="1"/>
</dbReference>
<reference evidence="2" key="1">
    <citation type="journal article" date="2014" name="Int. J. Syst. Evol. Microbiol.">
        <title>Complete genome sequence of Corynebacterium casei LMG S-19264T (=DSM 44701T), isolated from a smear-ripened cheese.</title>
        <authorList>
            <consortium name="US DOE Joint Genome Institute (JGI-PGF)"/>
            <person name="Walter F."/>
            <person name="Albersmeier A."/>
            <person name="Kalinowski J."/>
            <person name="Ruckert C."/>
        </authorList>
    </citation>
    <scope>NUCLEOTIDE SEQUENCE</scope>
    <source>
        <strain evidence="2">CGMCC 1.15095</strain>
    </source>
</reference>
<gene>
    <name evidence="2" type="ORF">GCM10011494_33270</name>
</gene>
<keyword evidence="1" id="KW-0472">Membrane</keyword>
<name>A0A916X5S6_9SPHN</name>
<evidence type="ECO:0000256" key="1">
    <source>
        <dbReference type="SAM" id="Phobius"/>
    </source>
</evidence>
<keyword evidence="1" id="KW-0812">Transmembrane</keyword>
<reference evidence="2" key="2">
    <citation type="submission" date="2020-09" db="EMBL/GenBank/DDBJ databases">
        <authorList>
            <person name="Sun Q."/>
            <person name="Zhou Y."/>
        </authorList>
    </citation>
    <scope>NUCLEOTIDE SEQUENCE</scope>
    <source>
        <strain evidence="2">CGMCC 1.15095</strain>
    </source>
</reference>
<keyword evidence="1" id="KW-1133">Transmembrane helix</keyword>
<evidence type="ECO:0008006" key="4">
    <source>
        <dbReference type="Google" id="ProtNLM"/>
    </source>
</evidence>
<sequence length="140" mass="14862">MTTRGFALIFGVVFGLVGIAGFVPSLVTAVHGPHPPLAVETGYGLLLGLFPINLLHNLVHVLFGLWGLIGSRSIVASKFYARSVAVIYAVLSIAGLVPGLDTLFGLTPLFGNDVWLHALLALIAAYFGWLHREVGPASRM</sequence>
<evidence type="ECO:0000313" key="3">
    <source>
        <dbReference type="Proteomes" id="UP000608154"/>
    </source>
</evidence>
<feature type="transmembrane region" description="Helical" evidence="1">
    <location>
        <begin position="109"/>
        <end position="130"/>
    </location>
</feature>
<proteinExistence type="predicted"/>
<feature type="transmembrane region" description="Helical" evidence="1">
    <location>
        <begin position="45"/>
        <end position="67"/>
    </location>
</feature>
<feature type="transmembrane region" description="Helical" evidence="1">
    <location>
        <begin position="79"/>
        <end position="97"/>
    </location>
</feature>
<dbReference type="RefSeq" id="WP_188772683.1">
    <property type="nucleotide sequence ID" value="NZ_BMHK01000031.1"/>
</dbReference>
<dbReference type="Proteomes" id="UP000608154">
    <property type="component" value="Unassembled WGS sequence"/>
</dbReference>
<evidence type="ECO:0000313" key="2">
    <source>
        <dbReference type="EMBL" id="GGC11798.1"/>
    </source>
</evidence>
<dbReference type="AlphaFoldDB" id="A0A916X5S6"/>
<organism evidence="2 3">
    <name type="scientific">Novosphingobium endophyticum</name>
    <dbReference type="NCBI Taxonomy" id="1955250"/>
    <lineage>
        <taxon>Bacteria</taxon>
        <taxon>Pseudomonadati</taxon>
        <taxon>Pseudomonadota</taxon>
        <taxon>Alphaproteobacteria</taxon>
        <taxon>Sphingomonadales</taxon>
        <taxon>Sphingomonadaceae</taxon>
        <taxon>Novosphingobium</taxon>
    </lineage>
</organism>